<reference evidence="5" key="1">
    <citation type="journal article" date="2021" name="PeerJ">
        <title>Extensive microbial diversity within the chicken gut microbiome revealed by metagenomics and culture.</title>
        <authorList>
            <person name="Gilroy R."/>
            <person name="Ravi A."/>
            <person name="Getino M."/>
            <person name="Pursley I."/>
            <person name="Horton D.L."/>
            <person name="Alikhan N.F."/>
            <person name="Baker D."/>
            <person name="Gharbi K."/>
            <person name="Hall N."/>
            <person name="Watson M."/>
            <person name="Adriaenssens E.M."/>
            <person name="Foster-Nyarko E."/>
            <person name="Jarju S."/>
            <person name="Secka A."/>
            <person name="Antonio M."/>
            <person name="Oren A."/>
            <person name="Chaudhuri R.R."/>
            <person name="La Ragione R."/>
            <person name="Hildebrand F."/>
            <person name="Pallen M.J."/>
        </authorList>
    </citation>
    <scope>NUCLEOTIDE SEQUENCE</scope>
    <source>
        <strain evidence="5">ChiGjej4B4-7305</strain>
    </source>
</reference>
<dbReference type="SUPFAM" id="SSF47413">
    <property type="entry name" value="lambda repressor-like DNA-binding domains"/>
    <property type="match status" value="1"/>
</dbReference>
<dbReference type="InterPro" id="IPR046335">
    <property type="entry name" value="LacI/GalR-like_sensor"/>
</dbReference>
<keyword evidence="2" id="KW-0238">DNA-binding</keyword>
<organism evidence="5 6">
    <name type="scientific">Candidatus Ruania gallistercoris</name>
    <dbReference type="NCBI Taxonomy" id="2838746"/>
    <lineage>
        <taxon>Bacteria</taxon>
        <taxon>Bacillati</taxon>
        <taxon>Actinomycetota</taxon>
        <taxon>Actinomycetes</taxon>
        <taxon>Micrococcales</taxon>
        <taxon>Ruaniaceae</taxon>
        <taxon>Ruania</taxon>
    </lineage>
</organism>
<dbReference type="Pfam" id="PF00356">
    <property type="entry name" value="LacI"/>
    <property type="match status" value="1"/>
</dbReference>
<dbReference type="Proteomes" id="UP000824037">
    <property type="component" value="Unassembled WGS sequence"/>
</dbReference>
<dbReference type="EMBL" id="DXBY01000097">
    <property type="protein sequence ID" value="HIZ35303.1"/>
    <property type="molecule type" value="Genomic_DNA"/>
</dbReference>
<dbReference type="PANTHER" id="PTHR30146:SF109">
    <property type="entry name" value="HTH-TYPE TRANSCRIPTIONAL REGULATOR GALS"/>
    <property type="match status" value="1"/>
</dbReference>
<evidence type="ECO:0000313" key="5">
    <source>
        <dbReference type="EMBL" id="HIZ35303.1"/>
    </source>
</evidence>
<dbReference type="PANTHER" id="PTHR30146">
    <property type="entry name" value="LACI-RELATED TRANSCRIPTIONAL REPRESSOR"/>
    <property type="match status" value="1"/>
</dbReference>
<feature type="domain" description="HTH lacI-type" evidence="4">
    <location>
        <begin position="10"/>
        <end position="64"/>
    </location>
</feature>
<comment type="caution">
    <text evidence="5">The sequence shown here is derived from an EMBL/GenBank/DDBJ whole genome shotgun (WGS) entry which is preliminary data.</text>
</comment>
<keyword evidence="3" id="KW-0804">Transcription</keyword>
<accession>A0A9D2J3M5</accession>
<dbReference type="PROSITE" id="PS50932">
    <property type="entry name" value="HTH_LACI_2"/>
    <property type="match status" value="1"/>
</dbReference>
<dbReference type="CDD" id="cd01392">
    <property type="entry name" value="HTH_LacI"/>
    <property type="match status" value="1"/>
</dbReference>
<gene>
    <name evidence="5" type="ORF">H9815_05960</name>
</gene>
<evidence type="ECO:0000313" key="6">
    <source>
        <dbReference type="Proteomes" id="UP000824037"/>
    </source>
</evidence>
<dbReference type="InterPro" id="IPR010982">
    <property type="entry name" value="Lambda_DNA-bd_dom_sf"/>
</dbReference>
<evidence type="ECO:0000259" key="4">
    <source>
        <dbReference type="PROSITE" id="PS50932"/>
    </source>
</evidence>
<dbReference type="GO" id="GO:0000976">
    <property type="term" value="F:transcription cis-regulatory region binding"/>
    <property type="evidence" value="ECO:0007669"/>
    <property type="project" value="TreeGrafter"/>
</dbReference>
<evidence type="ECO:0000256" key="1">
    <source>
        <dbReference type="ARBA" id="ARBA00023015"/>
    </source>
</evidence>
<proteinExistence type="predicted"/>
<sequence length="350" mass="38275">MAEREPRRRRTLQDVATEVGLSANTVSRALRGQSGVSEATRERIRQAAEHLGYVPNVHARSLVLGGRRTIGLVITNVSNPFYAELISAIEFRAAEAGYQIVLFLSEESPARELAAAENVIQSGLDGVIVVPVQANANPWRQVTRSGLPFVVVNRRLEDLPVDTVATDNYAGARAATAHVIAQGARSIVMLEEDLPITTIHQRIQGFRDALAEASLPAEESQILMVPTRRHDRVVLPWQAGDAYRMAVDLLSRGHRPDAYVVGNDYFALGLYRALRERGLQCPDDTFVVGFGDYPFAEFLDPPLSTVRLPAAQVGRTAVELLLRRIEGDGSPTAEPILVQPELVTRSSTGT</sequence>
<dbReference type="Gene3D" id="3.40.50.2300">
    <property type="match status" value="2"/>
</dbReference>
<dbReference type="InterPro" id="IPR000843">
    <property type="entry name" value="HTH_LacI"/>
</dbReference>
<reference evidence="5" key="2">
    <citation type="submission" date="2021-04" db="EMBL/GenBank/DDBJ databases">
        <authorList>
            <person name="Gilroy R."/>
        </authorList>
    </citation>
    <scope>NUCLEOTIDE SEQUENCE</scope>
    <source>
        <strain evidence="5">ChiGjej4B4-7305</strain>
    </source>
</reference>
<dbReference type="SMART" id="SM00354">
    <property type="entry name" value="HTH_LACI"/>
    <property type="match status" value="1"/>
</dbReference>
<evidence type="ECO:0000256" key="2">
    <source>
        <dbReference type="ARBA" id="ARBA00023125"/>
    </source>
</evidence>
<dbReference type="AlphaFoldDB" id="A0A9D2J3M5"/>
<dbReference type="GO" id="GO:0003700">
    <property type="term" value="F:DNA-binding transcription factor activity"/>
    <property type="evidence" value="ECO:0007669"/>
    <property type="project" value="TreeGrafter"/>
</dbReference>
<protein>
    <submittedName>
        <fullName evidence="5">LacI family transcriptional regulator</fullName>
    </submittedName>
</protein>
<keyword evidence="1" id="KW-0805">Transcription regulation</keyword>
<dbReference type="Pfam" id="PF13377">
    <property type="entry name" value="Peripla_BP_3"/>
    <property type="match status" value="1"/>
</dbReference>
<dbReference type="Gene3D" id="1.10.260.40">
    <property type="entry name" value="lambda repressor-like DNA-binding domains"/>
    <property type="match status" value="1"/>
</dbReference>
<name>A0A9D2J3M5_9MICO</name>
<evidence type="ECO:0000256" key="3">
    <source>
        <dbReference type="ARBA" id="ARBA00023163"/>
    </source>
</evidence>
<dbReference type="SUPFAM" id="SSF53822">
    <property type="entry name" value="Periplasmic binding protein-like I"/>
    <property type="match status" value="1"/>
</dbReference>
<dbReference type="InterPro" id="IPR028082">
    <property type="entry name" value="Peripla_BP_I"/>
</dbReference>
<dbReference type="CDD" id="cd06267">
    <property type="entry name" value="PBP1_LacI_sugar_binding-like"/>
    <property type="match status" value="1"/>
</dbReference>